<evidence type="ECO:0000313" key="1">
    <source>
        <dbReference type="EMBL" id="KAH8508535.1"/>
    </source>
</evidence>
<protein>
    <submittedName>
        <fullName evidence="1">Uncharacterized protein</fullName>
    </submittedName>
</protein>
<dbReference type="Proteomes" id="UP000807159">
    <property type="component" value="Chromosome 5"/>
</dbReference>
<comment type="caution">
    <text evidence="1">The sequence shown here is derived from an EMBL/GenBank/DDBJ whole genome shotgun (WGS) entry which is preliminary data.</text>
</comment>
<reference evidence="1" key="1">
    <citation type="journal article" date="2021" name="J. Hered.">
        <title>Genome Assembly of Salicaceae Populus deltoides (Eastern Cottonwood) I-69 Based on Nanopore Sequencing and Hi-C Technologies.</title>
        <authorList>
            <person name="Bai S."/>
            <person name="Wu H."/>
            <person name="Zhang J."/>
            <person name="Pan Z."/>
            <person name="Zhao W."/>
            <person name="Li Z."/>
            <person name="Tong C."/>
        </authorList>
    </citation>
    <scope>NUCLEOTIDE SEQUENCE</scope>
    <source>
        <tissue evidence="1">Leaf</tissue>
    </source>
</reference>
<dbReference type="EMBL" id="JACEGQ020000005">
    <property type="protein sequence ID" value="KAH8508535.1"/>
    <property type="molecule type" value="Genomic_DNA"/>
</dbReference>
<keyword evidence="2" id="KW-1185">Reference proteome</keyword>
<sequence length="65" mass="7082">MTAIGRSFSIDLKLLTGLARVNGREDSSVKKNRDEGSVHGSRVLSTVVGYGDEGDERLWFQPGIC</sequence>
<gene>
    <name evidence="1" type="ORF">H0E87_010592</name>
</gene>
<evidence type="ECO:0000313" key="2">
    <source>
        <dbReference type="Proteomes" id="UP000807159"/>
    </source>
</evidence>
<organism evidence="1 2">
    <name type="scientific">Populus deltoides</name>
    <name type="common">Eastern poplar</name>
    <name type="synonym">Eastern cottonwood</name>
    <dbReference type="NCBI Taxonomy" id="3696"/>
    <lineage>
        <taxon>Eukaryota</taxon>
        <taxon>Viridiplantae</taxon>
        <taxon>Streptophyta</taxon>
        <taxon>Embryophyta</taxon>
        <taxon>Tracheophyta</taxon>
        <taxon>Spermatophyta</taxon>
        <taxon>Magnoliopsida</taxon>
        <taxon>eudicotyledons</taxon>
        <taxon>Gunneridae</taxon>
        <taxon>Pentapetalae</taxon>
        <taxon>rosids</taxon>
        <taxon>fabids</taxon>
        <taxon>Malpighiales</taxon>
        <taxon>Salicaceae</taxon>
        <taxon>Saliceae</taxon>
        <taxon>Populus</taxon>
    </lineage>
</organism>
<dbReference type="AlphaFoldDB" id="A0A8T2YTN5"/>
<proteinExistence type="predicted"/>
<accession>A0A8T2YTN5</accession>
<name>A0A8T2YTN5_POPDE</name>